<dbReference type="Gene3D" id="3.40.50.1820">
    <property type="entry name" value="alpha/beta hydrolase"/>
    <property type="match status" value="1"/>
</dbReference>
<dbReference type="GO" id="GO:0004414">
    <property type="term" value="F:homoserine O-acetyltransferase activity"/>
    <property type="evidence" value="ECO:0007669"/>
    <property type="project" value="TreeGrafter"/>
</dbReference>
<name>A0A2P1PWH3_9GAMM</name>
<reference evidence="5 6" key="2">
    <citation type="submission" date="2018-03" db="EMBL/GenBank/DDBJ databases">
        <authorList>
            <person name="Keele B.F."/>
        </authorList>
    </citation>
    <scope>NUCLEOTIDE SEQUENCE [LARGE SCALE GENOMIC DNA]</scope>
    <source>
        <strain evidence="5 6">D13</strain>
    </source>
</reference>
<feature type="active site" evidence="2">
    <location>
        <position position="292"/>
    </location>
</feature>
<dbReference type="PANTHER" id="PTHR32268:SF11">
    <property type="entry name" value="HOMOSERINE O-ACETYLTRANSFERASE"/>
    <property type="match status" value="1"/>
</dbReference>
<dbReference type="SUPFAM" id="SSF53474">
    <property type="entry name" value="alpha/beta-Hydrolases"/>
    <property type="match status" value="1"/>
</dbReference>
<organism evidence="5 6">
    <name type="scientific">Ahniella affigens</name>
    <dbReference type="NCBI Taxonomy" id="2021234"/>
    <lineage>
        <taxon>Bacteria</taxon>
        <taxon>Pseudomonadati</taxon>
        <taxon>Pseudomonadota</taxon>
        <taxon>Gammaproteobacteria</taxon>
        <taxon>Lysobacterales</taxon>
        <taxon>Rhodanobacteraceae</taxon>
        <taxon>Ahniella</taxon>
    </lineage>
</organism>
<dbReference type="InterPro" id="IPR008220">
    <property type="entry name" value="HAT_MetX-like"/>
</dbReference>
<feature type="chain" id="PRO_5015169617" evidence="3">
    <location>
        <begin position="22"/>
        <end position="347"/>
    </location>
</feature>
<evidence type="ECO:0000259" key="4">
    <source>
        <dbReference type="Pfam" id="PF00561"/>
    </source>
</evidence>
<dbReference type="GO" id="GO:0009092">
    <property type="term" value="P:homoserine metabolic process"/>
    <property type="evidence" value="ECO:0007669"/>
    <property type="project" value="TreeGrafter"/>
</dbReference>
<feature type="signal peptide" evidence="3">
    <location>
        <begin position="1"/>
        <end position="21"/>
    </location>
</feature>
<dbReference type="RefSeq" id="WP_106893102.1">
    <property type="nucleotide sequence ID" value="NZ_CP027860.1"/>
</dbReference>
<keyword evidence="1 5" id="KW-0808">Transferase</keyword>
<dbReference type="InterPro" id="IPR000073">
    <property type="entry name" value="AB_hydrolase_1"/>
</dbReference>
<dbReference type="InterPro" id="IPR029058">
    <property type="entry name" value="AB_hydrolase_fold"/>
</dbReference>
<dbReference type="PANTHER" id="PTHR32268">
    <property type="entry name" value="HOMOSERINE O-ACETYLTRANSFERASE"/>
    <property type="match status" value="1"/>
</dbReference>
<dbReference type="KEGG" id="xba:C7S18_19310"/>
<dbReference type="Proteomes" id="UP000241074">
    <property type="component" value="Chromosome"/>
</dbReference>
<reference evidence="5 6" key="1">
    <citation type="submission" date="2018-03" db="EMBL/GenBank/DDBJ databases">
        <title>Ahniella affigens gen. nov., sp. nov., a gammaproteobacterium isolated from sandy soil near a stream.</title>
        <authorList>
            <person name="Ko Y."/>
            <person name="Kim J.-H."/>
        </authorList>
    </citation>
    <scope>NUCLEOTIDE SEQUENCE [LARGE SCALE GENOMIC DNA]</scope>
    <source>
        <strain evidence="5 6">D13</strain>
    </source>
</reference>
<dbReference type="GO" id="GO:0009086">
    <property type="term" value="P:methionine biosynthetic process"/>
    <property type="evidence" value="ECO:0007669"/>
    <property type="project" value="TreeGrafter"/>
</dbReference>
<evidence type="ECO:0000313" key="6">
    <source>
        <dbReference type="Proteomes" id="UP000241074"/>
    </source>
</evidence>
<feature type="active site" description="Nucleophile" evidence="2">
    <location>
        <position position="148"/>
    </location>
</feature>
<dbReference type="Pfam" id="PF00561">
    <property type="entry name" value="Abhydrolase_1"/>
    <property type="match status" value="1"/>
</dbReference>
<protein>
    <submittedName>
        <fullName evidence="5">Homoserine acetyltransferase</fullName>
    </submittedName>
</protein>
<evidence type="ECO:0000313" key="5">
    <source>
        <dbReference type="EMBL" id="AVP99182.1"/>
    </source>
</evidence>
<dbReference type="PIRSF" id="PIRSF000443">
    <property type="entry name" value="Homoser_Ac_trans"/>
    <property type="match status" value="1"/>
</dbReference>
<evidence type="ECO:0000256" key="1">
    <source>
        <dbReference type="ARBA" id="ARBA00022679"/>
    </source>
</evidence>
<accession>A0A2P1PWH3</accession>
<keyword evidence="3" id="KW-0732">Signal</keyword>
<dbReference type="EMBL" id="CP027860">
    <property type="protein sequence ID" value="AVP99182.1"/>
    <property type="molecule type" value="Genomic_DNA"/>
</dbReference>
<evidence type="ECO:0000256" key="3">
    <source>
        <dbReference type="SAM" id="SignalP"/>
    </source>
</evidence>
<proteinExistence type="predicted"/>
<gene>
    <name evidence="5" type="ORF">C7S18_19310</name>
</gene>
<dbReference type="AlphaFoldDB" id="A0A2P1PWH3"/>
<dbReference type="OrthoDB" id="9800754at2"/>
<feature type="active site" evidence="2">
    <location>
        <position position="320"/>
    </location>
</feature>
<evidence type="ECO:0000256" key="2">
    <source>
        <dbReference type="PIRSR" id="PIRSR000443-1"/>
    </source>
</evidence>
<sequence>MTGWRRAGMLALLLAFGPTLAAEQQFADLGDLQLSSGATLKDLRLGYRQYGDVAGKPDQVVVLLTWFGGQTAQVEELIGPDRMLDPAQTPVIAIDALADGVSSSPSNSTTQPRMQFPEIRIADMVQSSRRLLTDAFKLKRVKAVIGMSMGGMQVFEWLTHDPDFAERGIVIQGSPRLTPYDLLLWQSTIEAIKLDATWQQGNYTEQPARRALYYIATLAGQSPTAINRAMTRPQVLALLDRHDPVQGFDANDHIRQVEAMLYHDVARLDAGDLSRAATRVKAPLLYLWNATDTVVRPEPGLEFAKAANAKMVELPGDCGHGAFACEMPKLVEVVRAFLAKPLTADKP</sequence>
<keyword evidence="6" id="KW-1185">Reference proteome</keyword>
<feature type="domain" description="AB hydrolase-1" evidence="4">
    <location>
        <begin position="86"/>
        <end position="323"/>
    </location>
</feature>